<evidence type="ECO:0000256" key="2">
    <source>
        <dbReference type="ARBA" id="ARBA00022617"/>
    </source>
</evidence>
<evidence type="ECO:0000313" key="9">
    <source>
        <dbReference type="Proteomes" id="UP000886520"/>
    </source>
</evidence>
<evidence type="ECO:0000256" key="3">
    <source>
        <dbReference type="ARBA" id="ARBA00022723"/>
    </source>
</evidence>
<evidence type="ECO:0000256" key="7">
    <source>
        <dbReference type="RuleBase" id="RU000461"/>
    </source>
</evidence>
<gene>
    <name evidence="8" type="ORF">GOP47_0017789</name>
</gene>
<protein>
    <recommendedName>
        <fullName evidence="10">Cytochrome P450</fullName>
    </recommendedName>
</protein>
<evidence type="ECO:0000256" key="6">
    <source>
        <dbReference type="PIRSR" id="PIRSR602401-1"/>
    </source>
</evidence>
<feature type="binding site" description="axial binding residue" evidence="6">
    <location>
        <position position="81"/>
    </location>
    <ligand>
        <name>heme</name>
        <dbReference type="ChEBI" id="CHEBI:30413"/>
    </ligand>
    <ligandPart>
        <name>Fe</name>
        <dbReference type="ChEBI" id="CHEBI:18248"/>
    </ligandPart>
</feature>
<dbReference type="InterPro" id="IPR001128">
    <property type="entry name" value="Cyt_P450"/>
</dbReference>
<evidence type="ECO:0000256" key="4">
    <source>
        <dbReference type="ARBA" id="ARBA00023002"/>
    </source>
</evidence>
<name>A0A9D4UH78_ADICA</name>
<dbReference type="EMBL" id="JABFUD020000017">
    <property type="protein sequence ID" value="KAI5067261.1"/>
    <property type="molecule type" value="Genomic_DNA"/>
</dbReference>
<dbReference type="PANTHER" id="PTHR47944">
    <property type="entry name" value="CYTOCHROME P450 98A9"/>
    <property type="match status" value="1"/>
</dbReference>
<evidence type="ECO:0000313" key="8">
    <source>
        <dbReference type="EMBL" id="KAI5067261.1"/>
    </source>
</evidence>
<keyword evidence="9" id="KW-1185">Reference proteome</keyword>
<dbReference type="SUPFAM" id="SSF48264">
    <property type="entry name" value="Cytochrome P450"/>
    <property type="match status" value="1"/>
</dbReference>
<dbReference type="PANTHER" id="PTHR47944:SF4">
    <property type="entry name" value="OS09G0441700 PROTEIN"/>
    <property type="match status" value="1"/>
</dbReference>
<keyword evidence="5 6" id="KW-0408">Iron</keyword>
<dbReference type="InterPro" id="IPR036396">
    <property type="entry name" value="Cyt_P450_sf"/>
</dbReference>
<dbReference type="Proteomes" id="UP000886520">
    <property type="component" value="Chromosome 17"/>
</dbReference>
<comment type="similarity">
    <text evidence="1 7">Belongs to the cytochrome P450 family.</text>
</comment>
<evidence type="ECO:0000256" key="5">
    <source>
        <dbReference type="ARBA" id="ARBA00023004"/>
    </source>
</evidence>
<organism evidence="8 9">
    <name type="scientific">Adiantum capillus-veneris</name>
    <name type="common">Maidenhair fern</name>
    <dbReference type="NCBI Taxonomy" id="13818"/>
    <lineage>
        <taxon>Eukaryota</taxon>
        <taxon>Viridiplantae</taxon>
        <taxon>Streptophyta</taxon>
        <taxon>Embryophyta</taxon>
        <taxon>Tracheophyta</taxon>
        <taxon>Polypodiopsida</taxon>
        <taxon>Polypodiidae</taxon>
        <taxon>Polypodiales</taxon>
        <taxon>Pteridineae</taxon>
        <taxon>Pteridaceae</taxon>
        <taxon>Vittarioideae</taxon>
        <taxon>Adiantum</taxon>
    </lineage>
</organism>
<evidence type="ECO:0000256" key="1">
    <source>
        <dbReference type="ARBA" id="ARBA00010617"/>
    </source>
</evidence>
<keyword evidence="2 6" id="KW-0349">Heme</keyword>
<keyword evidence="7" id="KW-0503">Monooxygenase</keyword>
<dbReference type="PRINTS" id="PR00463">
    <property type="entry name" value="EP450I"/>
</dbReference>
<accession>A0A9D4UH78</accession>
<dbReference type="OrthoDB" id="6764281at2759"/>
<dbReference type="InterPro" id="IPR002401">
    <property type="entry name" value="Cyt_P450_E_grp-I"/>
</dbReference>
<evidence type="ECO:0008006" key="10">
    <source>
        <dbReference type="Google" id="ProtNLM"/>
    </source>
</evidence>
<dbReference type="GO" id="GO:0020037">
    <property type="term" value="F:heme binding"/>
    <property type="evidence" value="ECO:0007669"/>
    <property type="project" value="InterPro"/>
</dbReference>
<reference evidence="8" key="1">
    <citation type="submission" date="2021-01" db="EMBL/GenBank/DDBJ databases">
        <title>Adiantum capillus-veneris genome.</title>
        <authorList>
            <person name="Fang Y."/>
            <person name="Liao Q."/>
        </authorList>
    </citation>
    <scope>NUCLEOTIDE SEQUENCE</scope>
    <source>
        <strain evidence="8">H3</strain>
        <tissue evidence="8">Leaf</tissue>
    </source>
</reference>
<dbReference type="GO" id="GO:0004497">
    <property type="term" value="F:monooxygenase activity"/>
    <property type="evidence" value="ECO:0007669"/>
    <property type="project" value="UniProtKB-KW"/>
</dbReference>
<proteinExistence type="inferred from homology"/>
<dbReference type="GO" id="GO:0016705">
    <property type="term" value="F:oxidoreductase activity, acting on paired donors, with incorporation or reduction of molecular oxygen"/>
    <property type="evidence" value="ECO:0007669"/>
    <property type="project" value="InterPro"/>
</dbReference>
<sequence>MRLHPVGPLLAPHMASQQCKIAGFDIPANTHAFVNVWAIGRDPTIWGKPLEFCPERFLDSNIDVHGQHFELLPFGSGRRSCPGMALGLGNVHLMLANLLHVFDWTIGNSPSFSIELGIIVALANPRIVKASLKVSKHLLEAQADDAIY</sequence>
<keyword evidence="4 7" id="KW-0560">Oxidoreductase</keyword>
<comment type="caution">
    <text evidence="8">The sequence shown here is derived from an EMBL/GenBank/DDBJ whole genome shotgun (WGS) entry which is preliminary data.</text>
</comment>
<dbReference type="GO" id="GO:0044550">
    <property type="term" value="P:secondary metabolite biosynthetic process"/>
    <property type="evidence" value="ECO:0007669"/>
    <property type="project" value="UniProtKB-ARBA"/>
</dbReference>
<dbReference type="Pfam" id="PF00067">
    <property type="entry name" value="p450"/>
    <property type="match status" value="1"/>
</dbReference>
<dbReference type="GO" id="GO:0005506">
    <property type="term" value="F:iron ion binding"/>
    <property type="evidence" value="ECO:0007669"/>
    <property type="project" value="InterPro"/>
</dbReference>
<dbReference type="PROSITE" id="PS00086">
    <property type="entry name" value="CYTOCHROME_P450"/>
    <property type="match status" value="1"/>
</dbReference>
<keyword evidence="3 6" id="KW-0479">Metal-binding</keyword>
<dbReference type="InterPro" id="IPR017972">
    <property type="entry name" value="Cyt_P450_CS"/>
</dbReference>
<dbReference type="AlphaFoldDB" id="A0A9D4UH78"/>
<comment type="cofactor">
    <cofactor evidence="6">
        <name>heme</name>
        <dbReference type="ChEBI" id="CHEBI:30413"/>
    </cofactor>
</comment>
<dbReference type="Gene3D" id="1.10.630.10">
    <property type="entry name" value="Cytochrome P450"/>
    <property type="match status" value="1"/>
</dbReference>